<evidence type="ECO:0000313" key="2">
    <source>
        <dbReference type="Proteomes" id="UP000054279"/>
    </source>
</evidence>
<accession>A0A0C9UFG9</accession>
<gene>
    <name evidence="1" type="ORF">M422DRAFT_264445</name>
</gene>
<protein>
    <submittedName>
        <fullName evidence="1">Uncharacterized protein</fullName>
    </submittedName>
</protein>
<dbReference type="OrthoDB" id="515064at2759"/>
<reference evidence="1 2" key="1">
    <citation type="submission" date="2014-06" db="EMBL/GenBank/DDBJ databases">
        <title>Evolutionary Origins and Diversification of the Mycorrhizal Mutualists.</title>
        <authorList>
            <consortium name="DOE Joint Genome Institute"/>
            <consortium name="Mycorrhizal Genomics Consortium"/>
            <person name="Kohler A."/>
            <person name="Kuo A."/>
            <person name="Nagy L.G."/>
            <person name="Floudas D."/>
            <person name="Copeland A."/>
            <person name="Barry K.W."/>
            <person name="Cichocki N."/>
            <person name="Veneault-Fourrey C."/>
            <person name="LaButti K."/>
            <person name="Lindquist E.A."/>
            <person name="Lipzen A."/>
            <person name="Lundell T."/>
            <person name="Morin E."/>
            <person name="Murat C."/>
            <person name="Riley R."/>
            <person name="Ohm R."/>
            <person name="Sun H."/>
            <person name="Tunlid A."/>
            <person name="Henrissat B."/>
            <person name="Grigoriev I.V."/>
            <person name="Hibbett D.S."/>
            <person name="Martin F."/>
        </authorList>
    </citation>
    <scope>NUCLEOTIDE SEQUENCE [LARGE SCALE GENOMIC DNA]</scope>
    <source>
        <strain evidence="1 2">SS14</strain>
    </source>
</reference>
<evidence type="ECO:0000313" key="1">
    <source>
        <dbReference type="EMBL" id="KIJ33514.1"/>
    </source>
</evidence>
<keyword evidence="2" id="KW-1185">Reference proteome</keyword>
<dbReference type="HOGENOM" id="CLU_180249_0_0_1"/>
<dbReference type="AlphaFoldDB" id="A0A0C9UFG9"/>
<proteinExistence type="predicted"/>
<sequence>MSSVNPNVVMAQAPRPEWLRNALETMAAQYPDDRFDVVLRQNTDPNAQPQWRVQCLDCPGKLYTPGPAETLVNFGVHLRNRNHRAKVNARLQGLQSVSPPQ</sequence>
<organism evidence="1 2">
    <name type="scientific">Sphaerobolus stellatus (strain SS14)</name>
    <dbReference type="NCBI Taxonomy" id="990650"/>
    <lineage>
        <taxon>Eukaryota</taxon>
        <taxon>Fungi</taxon>
        <taxon>Dikarya</taxon>
        <taxon>Basidiomycota</taxon>
        <taxon>Agaricomycotina</taxon>
        <taxon>Agaricomycetes</taxon>
        <taxon>Phallomycetidae</taxon>
        <taxon>Geastrales</taxon>
        <taxon>Sphaerobolaceae</taxon>
        <taxon>Sphaerobolus</taxon>
    </lineage>
</organism>
<name>A0A0C9UFG9_SPHS4</name>
<dbReference type="EMBL" id="KN837211">
    <property type="protein sequence ID" value="KIJ33514.1"/>
    <property type="molecule type" value="Genomic_DNA"/>
</dbReference>
<dbReference type="Proteomes" id="UP000054279">
    <property type="component" value="Unassembled WGS sequence"/>
</dbReference>